<dbReference type="AlphaFoldDB" id="A0A368S5S7"/>
<accession>A0A368S5S7</accession>
<reference evidence="1" key="1">
    <citation type="journal article" date="2012" name="Nat. Biotechnol.">
        <title>Reference genome sequence of the model plant Setaria.</title>
        <authorList>
            <person name="Bennetzen J.L."/>
            <person name="Schmutz J."/>
            <person name="Wang H."/>
            <person name="Percifield R."/>
            <person name="Hawkins J."/>
            <person name="Pontaroli A.C."/>
            <person name="Estep M."/>
            <person name="Feng L."/>
            <person name="Vaughn J.N."/>
            <person name="Grimwood J."/>
            <person name="Jenkins J."/>
            <person name="Barry K."/>
            <person name="Lindquist E."/>
            <person name="Hellsten U."/>
            <person name="Deshpande S."/>
            <person name="Wang X."/>
            <person name="Wu X."/>
            <person name="Mitros T."/>
            <person name="Triplett J."/>
            <person name="Yang X."/>
            <person name="Ye C.Y."/>
            <person name="Mauro-Herrera M."/>
            <person name="Wang L."/>
            <person name="Li P."/>
            <person name="Sharma M."/>
            <person name="Sharma R."/>
            <person name="Ronald P.C."/>
            <person name="Panaud O."/>
            <person name="Kellogg E.A."/>
            <person name="Brutnell T.P."/>
            <person name="Doust A.N."/>
            <person name="Tuskan G.A."/>
            <person name="Rokhsar D."/>
            <person name="Devos K.M."/>
        </authorList>
    </citation>
    <scope>NUCLEOTIDE SEQUENCE [LARGE SCALE GENOMIC DNA]</scope>
    <source>
        <strain evidence="1">Yugu1</strain>
    </source>
</reference>
<evidence type="ECO:0000313" key="1">
    <source>
        <dbReference type="EMBL" id="RCV37795.1"/>
    </source>
</evidence>
<organism evidence="1">
    <name type="scientific">Setaria italica</name>
    <name type="common">Foxtail millet</name>
    <name type="synonym">Panicum italicum</name>
    <dbReference type="NCBI Taxonomy" id="4555"/>
    <lineage>
        <taxon>Eukaryota</taxon>
        <taxon>Viridiplantae</taxon>
        <taxon>Streptophyta</taxon>
        <taxon>Embryophyta</taxon>
        <taxon>Tracheophyta</taxon>
        <taxon>Spermatophyta</taxon>
        <taxon>Magnoliopsida</taxon>
        <taxon>Liliopsida</taxon>
        <taxon>Poales</taxon>
        <taxon>Poaceae</taxon>
        <taxon>PACMAD clade</taxon>
        <taxon>Panicoideae</taxon>
        <taxon>Panicodae</taxon>
        <taxon>Paniceae</taxon>
        <taxon>Cenchrinae</taxon>
        <taxon>Setaria</taxon>
    </lineage>
</organism>
<sequence length="149" mass="17608">MLSKKQFDFQLQRKYLCNDKQWFFDLPNRCNEVQRVAVTVTCWHIWEARNETRNSKITVCPNSQGDNQEIQAYVDMIVLHCLKLSHHSSRCVQFLNIFRNGLHRRLVGFASMWMQSSLLHQVQQLLSLCETIWQMFDGLPPVFSGHYCA</sequence>
<dbReference type="EMBL" id="CM003535">
    <property type="protein sequence ID" value="RCV37795.1"/>
    <property type="molecule type" value="Genomic_DNA"/>
</dbReference>
<protein>
    <submittedName>
        <fullName evidence="1">Uncharacterized protein</fullName>
    </submittedName>
</protein>
<proteinExistence type="predicted"/>
<name>A0A368S5S7_SETIT</name>
<reference evidence="1" key="2">
    <citation type="submission" date="2015-07" db="EMBL/GenBank/DDBJ databases">
        <authorList>
            <person name="Noorani M."/>
        </authorList>
    </citation>
    <scope>NUCLEOTIDE SEQUENCE</scope>
    <source>
        <strain evidence="1">Yugu1</strain>
    </source>
</reference>
<gene>
    <name evidence="1" type="ORF">SETIT_8G090700v2</name>
</gene>
<dbReference type="OrthoDB" id="786357at2759"/>